<dbReference type="VEuPathDB" id="FungiDB:MGL_3975"/>
<protein>
    <submittedName>
        <fullName evidence="2">Uncharacterized protein</fullName>
    </submittedName>
</protein>
<gene>
    <name evidence="2" type="ORF">MGL_3975</name>
</gene>
<accession>A8QC59</accession>
<dbReference type="GO" id="GO:0005730">
    <property type="term" value="C:nucleolus"/>
    <property type="evidence" value="ECO:0007669"/>
    <property type="project" value="TreeGrafter"/>
</dbReference>
<evidence type="ECO:0000313" key="2">
    <source>
        <dbReference type="EMBL" id="EDP41594.1"/>
    </source>
</evidence>
<dbReference type="InParanoid" id="A8QC59"/>
<feature type="compositionally biased region" description="Basic and acidic residues" evidence="1">
    <location>
        <begin position="1"/>
        <end position="18"/>
    </location>
</feature>
<dbReference type="STRING" id="425265.A8QC59"/>
<keyword evidence="3" id="KW-1185">Reference proteome</keyword>
<dbReference type="KEGG" id="mgl:MGL_3975"/>
<reference evidence="2 3" key="1">
    <citation type="journal article" date="2007" name="Proc. Natl. Acad. Sci. U.S.A.">
        <title>Dandruff-associated Malassezia genomes reveal convergent and divergent virulence traits shared with plant and human fungal pathogens.</title>
        <authorList>
            <person name="Xu J."/>
            <person name="Saunders C.W."/>
            <person name="Hu P."/>
            <person name="Grant R.A."/>
            <person name="Boekhout T."/>
            <person name="Kuramae E.E."/>
            <person name="Kronstad J.W."/>
            <person name="Deangelis Y.M."/>
            <person name="Reeder N.L."/>
            <person name="Johnstone K.R."/>
            <person name="Leland M."/>
            <person name="Fieno A.M."/>
            <person name="Begley W.M."/>
            <person name="Sun Y."/>
            <person name="Lacey M.P."/>
            <person name="Chaudhary T."/>
            <person name="Keough T."/>
            <person name="Chu L."/>
            <person name="Sears R."/>
            <person name="Yuan B."/>
            <person name="Dawson T.L.Jr."/>
        </authorList>
    </citation>
    <scope>NUCLEOTIDE SEQUENCE [LARGE SCALE GENOMIC DNA]</scope>
    <source>
        <strain evidence="3">ATCC MYA-4612 / CBS 7966</strain>
    </source>
</reference>
<evidence type="ECO:0000256" key="1">
    <source>
        <dbReference type="SAM" id="MobiDB-lite"/>
    </source>
</evidence>
<dbReference type="PANTHER" id="PTHR13282">
    <property type="entry name" value="PROTEIN FAM32A"/>
    <property type="match status" value="1"/>
</dbReference>
<feature type="region of interest" description="Disordered" evidence="1">
    <location>
        <begin position="1"/>
        <end position="39"/>
    </location>
</feature>
<dbReference type="OrthoDB" id="205403at2759"/>
<feature type="compositionally biased region" description="Basic and acidic residues" evidence="1">
    <location>
        <begin position="27"/>
        <end position="39"/>
    </location>
</feature>
<sequence length="39" mass="4411">MREQARKEAGKSHKDKVDSFNAYLDSLSEHHDMPKIGPG</sequence>
<proteinExistence type="predicted"/>
<name>A8QC59_MALGO</name>
<dbReference type="EMBL" id="AAYY01000018">
    <property type="protein sequence ID" value="EDP41594.1"/>
    <property type="molecule type" value="Genomic_DNA"/>
</dbReference>
<dbReference type="PANTHER" id="PTHR13282:SF6">
    <property type="entry name" value="PROTEIN FAM32A"/>
    <property type="match status" value="1"/>
</dbReference>
<comment type="caution">
    <text evidence="2">The sequence shown here is derived from an EMBL/GenBank/DDBJ whole genome shotgun (WGS) entry which is preliminary data.</text>
</comment>
<evidence type="ECO:0000313" key="3">
    <source>
        <dbReference type="Proteomes" id="UP000008837"/>
    </source>
</evidence>
<dbReference type="InterPro" id="IPR013865">
    <property type="entry name" value="FAM32A"/>
</dbReference>
<dbReference type="RefSeq" id="XP_001728808.1">
    <property type="nucleotide sequence ID" value="XM_001728756.1"/>
</dbReference>
<dbReference type="AlphaFoldDB" id="A8QC59"/>
<dbReference type="Proteomes" id="UP000008837">
    <property type="component" value="Unassembled WGS sequence"/>
</dbReference>
<organism evidence="2 3">
    <name type="scientific">Malassezia globosa (strain ATCC MYA-4612 / CBS 7966)</name>
    <name type="common">Dandruff-associated fungus</name>
    <dbReference type="NCBI Taxonomy" id="425265"/>
    <lineage>
        <taxon>Eukaryota</taxon>
        <taxon>Fungi</taxon>
        <taxon>Dikarya</taxon>
        <taxon>Basidiomycota</taxon>
        <taxon>Ustilaginomycotina</taxon>
        <taxon>Malasseziomycetes</taxon>
        <taxon>Malasseziales</taxon>
        <taxon>Malasseziaceae</taxon>
        <taxon>Malassezia</taxon>
    </lineage>
</organism>
<dbReference type="GeneID" id="5853114"/>